<evidence type="ECO:0000256" key="7">
    <source>
        <dbReference type="RuleBase" id="RU363032"/>
    </source>
</evidence>
<name>A0ABT4Q2B0_9BACL</name>
<evidence type="ECO:0000256" key="1">
    <source>
        <dbReference type="ARBA" id="ARBA00004651"/>
    </source>
</evidence>
<feature type="transmembrane region" description="Helical" evidence="7">
    <location>
        <begin position="203"/>
        <end position="228"/>
    </location>
</feature>
<accession>A0ABT4Q2B0</accession>
<reference evidence="9 10" key="1">
    <citation type="submission" date="2022-12" db="EMBL/GenBank/DDBJ databases">
        <title>Draft genome sequence of Paenibacillus sp. dW9.</title>
        <authorList>
            <person name="Choi E.-W."/>
            <person name="Kim D.-U."/>
        </authorList>
    </citation>
    <scope>NUCLEOTIDE SEQUENCE [LARGE SCALE GENOMIC DNA]</scope>
    <source>
        <strain evidence="10">dW9</strain>
    </source>
</reference>
<feature type="transmembrane region" description="Helical" evidence="7">
    <location>
        <begin position="76"/>
        <end position="97"/>
    </location>
</feature>
<keyword evidence="10" id="KW-1185">Reference proteome</keyword>
<dbReference type="RefSeq" id="WP_269879390.1">
    <property type="nucleotide sequence ID" value="NZ_JAQAGZ010000001.1"/>
</dbReference>
<evidence type="ECO:0000256" key="2">
    <source>
        <dbReference type="ARBA" id="ARBA00022448"/>
    </source>
</evidence>
<evidence type="ECO:0000256" key="6">
    <source>
        <dbReference type="ARBA" id="ARBA00023136"/>
    </source>
</evidence>
<feature type="domain" description="ABC transmembrane type-1" evidence="8">
    <location>
        <begin position="72"/>
        <end position="286"/>
    </location>
</feature>
<dbReference type="PROSITE" id="PS50928">
    <property type="entry name" value="ABC_TM1"/>
    <property type="match status" value="1"/>
</dbReference>
<evidence type="ECO:0000313" key="10">
    <source>
        <dbReference type="Proteomes" id="UP001527882"/>
    </source>
</evidence>
<evidence type="ECO:0000256" key="3">
    <source>
        <dbReference type="ARBA" id="ARBA00022475"/>
    </source>
</evidence>
<keyword evidence="5 7" id="KW-1133">Transmembrane helix</keyword>
<dbReference type="Gene3D" id="1.10.3720.10">
    <property type="entry name" value="MetI-like"/>
    <property type="match status" value="1"/>
</dbReference>
<evidence type="ECO:0000259" key="8">
    <source>
        <dbReference type="PROSITE" id="PS50928"/>
    </source>
</evidence>
<feature type="transmembrane region" description="Helical" evidence="7">
    <location>
        <begin position="12"/>
        <end position="33"/>
    </location>
</feature>
<dbReference type="CDD" id="cd06261">
    <property type="entry name" value="TM_PBP2"/>
    <property type="match status" value="1"/>
</dbReference>
<evidence type="ECO:0000256" key="4">
    <source>
        <dbReference type="ARBA" id="ARBA00022692"/>
    </source>
</evidence>
<organism evidence="9 10">
    <name type="scientific">Paenibacillus gyeongsangnamensis</name>
    <dbReference type="NCBI Taxonomy" id="3388067"/>
    <lineage>
        <taxon>Bacteria</taxon>
        <taxon>Bacillati</taxon>
        <taxon>Bacillota</taxon>
        <taxon>Bacilli</taxon>
        <taxon>Bacillales</taxon>
        <taxon>Paenibacillaceae</taxon>
        <taxon>Paenibacillus</taxon>
    </lineage>
</organism>
<protein>
    <submittedName>
        <fullName evidence="9">Sugar ABC transporter permease</fullName>
    </submittedName>
</protein>
<dbReference type="Pfam" id="PF00528">
    <property type="entry name" value="BPD_transp_1"/>
    <property type="match status" value="1"/>
</dbReference>
<comment type="caution">
    <text evidence="9">The sequence shown here is derived from an EMBL/GenBank/DDBJ whole genome shotgun (WGS) entry which is preliminary data.</text>
</comment>
<gene>
    <name evidence="9" type="ORF">O9H85_00915</name>
</gene>
<keyword evidence="6 7" id="KW-0472">Membrane</keyword>
<keyword evidence="3" id="KW-1003">Cell membrane</keyword>
<dbReference type="InterPro" id="IPR051393">
    <property type="entry name" value="ABC_transporter_permease"/>
</dbReference>
<dbReference type="InterPro" id="IPR035906">
    <property type="entry name" value="MetI-like_sf"/>
</dbReference>
<comment type="subcellular location">
    <subcellularLocation>
        <location evidence="1 7">Cell membrane</location>
        <topology evidence="1 7">Multi-pass membrane protein</topology>
    </subcellularLocation>
</comment>
<dbReference type="PANTHER" id="PTHR30193">
    <property type="entry name" value="ABC TRANSPORTER PERMEASE PROTEIN"/>
    <property type="match status" value="1"/>
</dbReference>
<evidence type="ECO:0000313" key="9">
    <source>
        <dbReference type="EMBL" id="MCZ8511017.1"/>
    </source>
</evidence>
<proteinExistence type="inferred from homology"/>
<feature type="transmembrane region" description="Helical" evidence="7">
    <location>
        <begin position="109"/>
        <end position="129"/>
    </location>
</feature>
<feature type="transmembrane region" description="Helical" evidence="7">
    <location>
        <begin position="263"/>
        <end position="289"/>
    </location>
</feature>
<feature type="transmembrane region" description="Helical" evidence="7">
    <location>
        <begin position="157"/>
        <end position="182"/>
    </location>
</feature>
<comment type="similarity">
    <text evidence="7">Belongs to the binding-protein-dependent transport system permease family.</text>
</comment>
<evidence type="ECO:0000256" key="5">
    <source>
        <dbReference type="ARBA" id="ARBA00022989"/>
    </source>
</evidence>
<dbReference type="Proteomes" id="UP001527882">
    <property type="component" value="Unassembled WGS sequence"/>
</dbReference>
<dbReference type="InterPro" id="IPR000515">
    <property type="entry name" value="MetI-like"/>
</dbReference>
<keyword evidence="2 7" id="KW-0813">Transport</keyword>
<dbReference type="PANTHER" id="PTHR30193:SF37">
    <property type="entry name" value="INNER MEMBRANE ABC TRANSPORTER PERMEASE PROTEIN YCJO"/>
    <property type="match status" value="1"/>
</dbReference>
<dbReference type="EMBL" id="JAQAGZ010000001">
    <property type="protein sequence ID" value="MCZ8511017.1"/>
    <property type="molecule type" value="Genomic_DNA"/>
</dbReference>
<sequence>MKEQPTWGGTLKALLYLLPALAVLSVFHLYPILKSFDVSFYTKYNYYKNIVKARGIDNYIFILHDPDFWRAMKNTIIFVLGAVPLTIAISLLIALMLNAVGKGKSFFRTVYFLPFVSSMVAVSIVWRWIFHHDYGLMNYLLSFAGIQPVNWLNDPHWAMPSLILLSVWKGLGYNVVLFLAGLQNVGTQYLQAARIDGAPKWRRFWHITVPLLSPTTFFITVISMIASFKIFDEVYSLFGARPGPAQSALTIVYYIYQKFNGEYQYGIAAAAAYALFFVTFVFTLIQLWIGRKRVHY</sequence>
<dbReference type="SUPFAM" id="SSF161098">
    <property type="entry name" value="MetI-like"/>
    <property type="match status" value="1"/>
</dbReference>
<keyword evidence="4 7" id="KW-0812">Transmembrane</keyword>